<dbReference type="Gene3D" id="2.40.50.100">
    <property type="match status" value="1"/>
</dbReference>
<sequence>MLKSKKTMVMIIVILVLGIMAWAWAAGQTVEQHSVLSGQVLANGLVSPGAEVREGDILVYVDTITGPAAAVRATVDGIVKEVTVKAGDQVQSGDVLARIEPGKRK</sequence>
<gene>
    <name evidence="4" type="ORF">MAMMFC1_02228</name>
</gene>
<organism evidence="4 5">
    <name type="scientific">Methylomusa anaerophila</name>
    <dbReference type="NCBI Taxonomy" id="1930071"/>
    <lineage>
        <taxon>Bacteria</taxon>
        <taxon>Bacillati</taxon>
        <taxon>Bacillota</taxon>
        <taxon>Negativicutes</taxon>
        <taxon>Selenomonadales</taxon>
        <taxon>Sporomusaceae</taxon>
        <taxon>Methylomusa</taxon>
    </lineage>
</organism>
<dbReference type="RefSeq" id="WP_232035413.1">
    <property type="nucleotide sequence ID" value="NZ_AP018449.1"/>
</dbReference>
<dbReference type="AlphaFoldDB" id="A0A348AKE6"/>
<dbReference type="Pfam" id="PF00364">
    <property type="entry name" value="Biotin_lipoyl"/>
    <property type="match status" value="1"/>
</dbReference>
<evidence type="ECO:0000256" key="1">
    <source>
        <dbReference type="ARBA" id="ARBA00023267"/>
    </source>
</evidence>
<dbReference type="Proteomes" id="UP000276437">
    <property type="component" value="Chromosome"/>
</dbReference>
<feature type="signal peptide" evidence="2">
    <location>
        <begin position="1"/>
        <end position="25"/>
    </location>
</feature>
<dbReference type="PANTHER" id="PTHR45266:SF3">
    <property type="entry name" value="OXALOACETATE DECARBOXYLASE ALPHA CHAIN"/>
    <property type="match status" value="1"/>
</dbReference>
<dbReference type="InterPro" id="IPR011053">
    <property type="entry name" value="Single_hybrid_motif"/>
</dbReference>
<dbReference type="InterPro" id="IPR000089">
    <property type="entry name" value="Biotin_lipoyl"/>
</dbReference>
<accession>A0A348AKE6</accession>
<evidence type="ECO:0000259" key="3">
    <source>
        <dbReference type="Pfam" id="PF00364"/>
    </source>
</evidence>
<dbReference type="SUPFAM" id="SSF51230">
    <property type="entry name" value="Single hybrid motif"/>
    <property type="match status" value="1"/>
</dbReference>
<reference evidence="4 5" key="1">
    <citation type="journal article" date="2018" name="Int. J. Syst. Evol. Microbiol.">
        <title>Methylomusa anaerophila gen. nov., sp. nov., an anaerobic methanol-utilizing bacterium isolated from a microbial fuel cell.</title>
        <authorList>
            <person name="Amano N."/>
            <person name="Yamamuro A."/>
            <person name="Miyahara M."/>
            <person name="Kouzuma A."/>
            <person name="Abe T."/>
            <person name="Watanabe K."/>
        </authorList>
    </citation>
    <scope>NUCLEOTIDE SEQUENCE [LARGE SCALE GENOMIC DNA]</scope>
    <source>
        <strain evidence="4 5">MMFC1</strain>
    </source>
</reference>
<feature type="chain" id="PRO_5016583320" evidence="2">
    <location>
        <begin position="26"/>
        <end position="105"/>
    </location>
</feature>
<evidence type="ECO:0000313" key="4">
    <source>
        <dbReference type="EMBL" id="BBB91544.1"/>
    </source>
</evidence>
<dbReference type="EMBL" id="AP018449">
    <property type="protein sequence ID" value="BBB91544.1"/>
    <property type="molecule type" value="Genomic_DNA"/>
</dbReference>
<proteinExistence type="predicted"/>
<name>A0A348AKE6_9FIRM</name>
<keyword evidence="5" id="KW-1185">Reference proteome</keyword>
<keyword evidence="1" id="KW-0092">Biotin</keyword>
<dbReference type="KEGG" id="mana:MAMMFC1_02228"/>
<keyword evidence="4" id="KW-0670">Pyruvate</keyword>
<evidence type="ECO:0000256" key="2">
    <source>
        <dbReference type="SAM" id="SignalP"/>
    </source>
</evidence>
<keyword evidence="2" id="KW-0732">Signal</keyword>
<dbReference type="PANTHER" id="PTHR45266">
    <property type="entry name" value="OXALOACETATE DECARBOXYLASE ALPHA CHAIN"/>
    <property type="match status" value="1"/>
</dbReference>
<feature type="domain" description="Lipoyl-binding" evidence="3">
    <location>
        <begin position="43"/>
        <end position="99"/>
    </location>
</feature>
<protein>
    <submittedName>
        <fullName evidence="4">Pyruvate carboxylase subunit B</fullName>
    </submittedName>
</protein>
<evidence type="ECO:0000313" key="5">
    <source>
        <dbReference type="Proteomes" id="UP000276437"/>
    </source>
</evidence>
<dbReference type="InterPro" id="IPR050709">
    <property type="entry name" value="Biotin_Carboxyl_Carrier/Decarb"/>
</dbReference>